<reference evidence="2 3" key="1">
    <citation type="journal article" date="2020" name="Nature">
        <title>Six reference-quality genomes reveal evolution of bat adaptations.</title>
        <authorList>
            <person name="Jebb D."/>
            <person name="Huang Z."/>
            <person name="Pippel M."/>
            <person name="Hughes G.M."/>
            <person name="Lavrichenko K."/>
            <person name="Devanna P."/>
            <person name="Winkler S."/>
            <person name="Jermiin L.S."/>
            <person name="Skirmuntt E.C."/>
            <person name="Katzourakis A."/>
            <person name="Burkitt-Gray L."/>
            <person name="Ray D.A."/>
            <person name="Sullivan K.A.M."/>
            <person name="Roscito J.G."/>
            <person name="Kirilenko B.M."/>
            <person name="Davalos L.M."/>
            <person name="Corthals A.P."/>
            <person name="Power M.L."/>
            <person name="Jones G."/>
            <person name="Ransome R.D."/>
            <person name="Dechmann D.K.N."/>
            <person name="Locatelli A.G."/>
            <person name="Puechmaille S.J."/>
            <person name="Fedrigo O."/>
            <person name="Jarvis E.D."/>
            <person name="Hiller M."/>
            <person name="Vernes S.C."/>
            <person name="Myers E.W."/>
            <person name="Teeling E.C."/>
        </authorList>
    </citation>
    <scope>NUCLEOTIDE SEQUENCE [LARGE SCALE GENOMIC DNA]</scope>
    <source>
        <strain evidence="2">MMolMol1</strain>
        <tissue evidence="2">Muscle</tissue>
    </source>
</reference>
<dbReference type="EMBL" id="JACASF010000015">
    <property type="protein sequence ID" value="KAF6429639.1"/>
    <property type="molecule type" value="Genomic_DNA"/>
</dbReference>
<name>A0A7J8E306_MOLMO</name>
<dbReference type="Proteomes" id="UP000550707">
    <property type="component" value="Unassembled WGS sequence"/>
</dbReference>
<feature type="region of interest" description="Disordered" evidence="1">
    <location>
        <begin position="1"/>
        <end position="28"/>
    </location>
</feature>
<proteinExistence type="predicted"/>
<organism evidence="2 3">
    <name type="scientific">Molossus molossus</name>
    <name type="common">Pallas' mastiff bat</name>
    <name type="synonym">Vespertilio molossus</name>
    <dbReference type="NCBI Taxonomy" id="27622"/>
    <lineage>
        <taxon>Eukaryota</taxon>
        <taxon>Metazoa</taxon>
        <taxon>Chordata</taxon>
        <taxon>Craniata</taxon>
        <taxon>Vertebrata</taxon>
        <taxon>Euteleostomi</taxon>
        <taxon>Mammalia</taxon>
        <taxon>Eutheria</taxon>
        <taxon>Laurasiatheria</taxon>
        <taxon>Chiroptera</taxon>
        <taxon>Yangochiroptera</taxon>
        <taxon>Molossidae</taxon>
        <taxon>Molossus</taxon>
    </lineage>
</organism>
<keyword evidence="3" id="KW-1185">Reference proteome</keyword>
<dbReference type="InParanoid" id="A0A7J8E306"/>
<comment type="caution">
    <text evidence="2">The sequence shown here is derived from an EMBL/GenBank/DDBJ whole genome shotgun (WGS) entry which is preliminary data.</text>
</comment>
<evidence type="ECO:0000313" key="2">
    <source>
        <dbReference type="EMBL" id="KAF6429639.1"/>
    </source>
</evidence>
<sequence length="148" mass="15879">MDTCTPSCPAPPSPLQGSARRDPVARESGLALFPSPEKEEMVLEAPLSGQGTAEGHFLWGFPSGACCPSLLTSCWLPGPGEISWLSWGTFHTQSSTCPAVSRARVPTDLTAPRLLPHHSARVTGVIRHPELTRHHRPESLLLALRTAS</sequence>
<evidence type="ECO:0000256" key="1">
    <source>
        <dbReference type="SAM" id="MobiDB-lite"/>
    </source>
</evidence>
<accession>A0A7J8E306</accession>
<dbReference type="AlphaFoldDB" id="A0A7J8E306"/>
<protein>
    <submittedName>
        <fullName evidence="2">Uncharacterized protein</fullName>
    </submittedName>
</protein>
<gene>
    <name evidence="2" type="ORF">HJG59_009001</name>
</gene>
<evidence type="ECO:0000313" key="3">
    <source>
        <dbReference type="Proteomes" id="UP000550707"/>
    </source>
</evidence>